<keyword evidence="1" id="KW-0540">Nuclease</keyword>
<protein>
    <submittedName>
        <fullName evidence="5">Uncharacterized protein</fullName>
    </submittedName>
</protein>
<dbReference type="PANTHER" id="PTHR33607">
    <property type="entry name" value="ENDONUCLEASE-1"/>
    <property type="match status" value="1"/>
</dbReference>
<evidence type="ECO:0000256" key="1">
    <source>
        <dbReference type="ARBA" id="ARBA00022722"/>
    </source>
</evidence>
<keyword evidence="6" id="KW-1185">Reference proteome</keyword>
<gene>
    <name evidence="5" type="ORF">LUZ63_020366</name>
</gene>
<dbReference type="InterPro" id="IPR007346">
    <property type="entry name" value="Endonuclease-I"/>
</dbReference>
<evidence type="ECO:0000256" key="3">
    <source>
        <dbReference type="SAM" id="MobiDB-lite"/>
    </source>
</evidence>
<dbReference type="Pfam" id="PF04231">
    <property type="entry name" value="Endonuclease_1"/>
    <property type="match status" value="1"/>
</dbReference>
<organism evidence="5 6">
    <name type="scientific">Rhynchospora breviuscula</name>
    <dbReference type="NCBI Taxonomy" id="2022672"/>
    <lineage>
        <taxon>Eukaryota</taxon>
        <taxon>Viridiplantae</taxon>
        <taxon>Streptophyta</taxon>
        <taxon>Embryophyta</taxon>
        <taxon>Tracheophyta</taxon>
        <taxon>Spermatophyta</taxon>
        <taxon>Magnoliopsida</taxon>
        <taxon>Liliopsida</taxon>
        <taxon>Poales</taxon>
        <taxon>Cyperaceae</taxon>
        <taxon>Cyperoideae</taxon>
        <taxon>Rhynchosporeae</taxon>
        <taxon>Rhynchospora</taxon>
    </lineage>
</organism>
<dbReference type="OrthoDB" id="2015847at2759"/>
<comment type="caution">
    <text evidence="5">The sequence shown here is derived from an EMBL/GenBank/DDBJ whole genome shotgun (WGS) entry which is preliminary data.</text>
</comment>
<evidence type="ECO:0000313" key="6">
    <source>
        <dbReference type="Proteomes" id="UP001151287"/>
    </source>
</evidence>
<keyword evidence="4" id="KW-0732">Signal</keyword>
<dbReference type="SUPFAM" id="SSF54060">
    <property type="entry name" value="His-Me finger endonucleases"/>
    <property type="match status" value="1"/>
</dbReference>
<proteinExistence type="predicted"/>
<dbReference type="GO" id="GO:0004518">
    <property type="term" value="F:nuclease activity"/>
    <property type="evidence" value="ECO:0007669"/>
    <property type="project" value="UniProtKB-KW"/>
</dbReference>
<dbReference type="PANTHER" id="PTHR33607:SF2">
    <property type="entry name" value="ENDONUCLEASE-1"/>
    <property type="match status" value="1"/>
</dbReference>
<evidence type="ECO:0000256" key="2">
    <source>
        <dbReference type="ARBA" id="ARBA00022801"/>
    </source>
</evidence>
<feature type="signal peptide" evidence="4">
    <location>
        <begin position="1"/>
        <end position="28"/>
    </location>
</feature>
<keyword evidence="2" id="KW-0378">Hydrolase</keyword>
<dbReference type="EMBL" id="JAMQYH010000029">
    <property type="protein sequence ID" value="KAJ1684611.1"/>
    <property type="molecule type" value="Genomic_DNA"/>
</dbReference>
<dbReference type="InterPro" id="IPR044925">
    <property type="entry name" value="His-Me_finger_sf"/>
</dbReference>
<dbReference type="Proteomes" id="UP001151287">
    <property type="component" value="Unassembled WGS sequence"/>
</dbReference>
<evidence type="ECO:0000256" key="4">
    <source>
        <dbReference type="SAM" id="SignalP"/>
    </source>
</evidence>
<name>A0A9P9ZA31_9POAL</name>
<sequence length="266" mass="28632">MTLSRDLLARPGAVLALALLLVLGTGLTGPDSPPPASAADYYAGTSGLSGPALEARLHTIVSTGATRLSYDGVWTALQDTDQDPGNPSNVIELYTGRSIAKSDHGGGVDQWNREHVWAKSHGDFGTAAGPGTDVHHLRPSDVTVNAARGNLDFDEGGTQNAEAPGNYADADSWEPRDAVKGDVARMVLYMSVRYDGGDGFPDLEVNDRTGNGSAPNLGRLSTLQRWNAEDPPDAFERRRNEEIYTRWQHNRNPFVDHPEFVAAIWG</sequence>
<feature type="region of interest" description="Disordered" evidence="3">
    <location>
        <begin position="151"/>
        <end position="173"/>
    </location>
</feature>
<dbReference type="GO" id="GO:0016787">
    <property type="term" value="F:hydrolase activity"/>
    <property type="evidence" value="ECO:0007669"/>
    <property type="project" value="UniProtKB-KW"/>
</dbReference>
<dbReference type="AlphaFoldDB" id="A0A9P9ZA31"/>
<reference evidence="5" key="1">
    <citation type="journal article" date="2022" name="Cell">
        <title>Repeat-based holocentromeres influence genome architecture and karyotype evolution.</title>
        <authorList>
            <person name="Hofstatter P.G."/>
            <person name="Thangavel G."/>
            <person name="Lux T."/>
            <person name="Neumann P."/>
            <person name="Vondrak T."/>
            <person name="Novak P."/>
            <person name="Zhang M."/>
            <person name="Costa L."/>
            <person name="Castellani M."/>
            <person name="Scott A."/>
            <person name="Toegelov H."/>
            <person name="Fuchs J."/>
            <person name="Mata-Sucre Y."/>
            <person name="Dias Y."/>
            <person name="Vanzela A.L.L."/>
            <person name="Huettel B."/>
            <person name="Almeida C.C.S."/>
            <person name="Simkova H."/>
            <person name="Souza G."/>
            <person name="Pedrosa-Harand A."/>
            <person name="Macas J."/>
            <person name="Mayer K.F.X."/>
            <person name="Houben A."/>
            <person name="Marques A."/>
        </authorList>
    </citation>
    <scope>NUCLEOTIDE SEQUENCE</scope>
    <source>
        <strain evidence="5">RhyBre1mFocal</strain>
    </source>
</reference>
<accession>A0A9P9ZA31</accession>
<feature type="chain" id="PRO_5040249941" evidence="4">
    <location>
        <begin position="29"/>
        <end position="266"/>
    </location>
</feature>
<evidence type="ECO:0000313" key="5">
    <source>
        <dbReference type="EMBL" id="KAJ1684611.1"/>
    </source>
</evidence>